<accession>J3P986</accession>
<proteinExistence type="predicted"/>
<dbReference type="InterPro" id="IPR038753">
    <property type="entry name" value="NFKBIL1"/>
</dbReference>
<dbReference type="Proteomes" id="UP000006039">
    <property type="component" value="Unassembled WGS sequence"/>
</dbReference>
<feature type="compositionally biased region" description="Basic residues" evidence="6">
    <location>
        <begin position="165"/>
        <end position="178"/>
    </location>
</feature>
<organism evidence="7">
    <name type="scientific">Gaeumannomyces tritici (strain R3-111a-1)</name>
    <name type="common">Wheat and barley take-all root rot fungus</name>
    <name type="synonym">Gaeumannomyces graminis var. tritici</name>
    <dbReference type="NCBI Taxonomy" id="644352"/>
    <lineage>
        <taxon>Eukaryota</taxon>
        <taxon>Fungi</taxon>
        <taxon>Dikarya</taxon>
        <taxon>Ascomycota</taxon>
        <taxon>Pezizomycotina</taxon>
        <taxon>Sordariomycetes</taxon>
        <taxon>Sordariomycetidae</taxon>
        <taxon>Magnaporthales</taxon>
        <taxon>Magnaporthaceae</taxon>
        <taxon>Gaeumannomyces</taxon>
    </lineage>
</organism>
<feature type="compositionally biased region" description="Gly residues" evidence="6">
    <location>
        <begin position="262"/>
        <end position="273"/>
    </location>
</feature>
<feature type="compositionally biased region" description="Basic and acidic residues" evidence="6">
    <location>
        <begin position="155"/>
        <end position="164"/>
    </location>
</feature>
<reference evidence="8" key="4">
    <citation type="journal article" date="2015" name="G3 (Bethesda)">
        <title>Genome sequences of three phytopathogenic species of the Magnaporthaceae family of fungi.</title>
        <authorList>
            <person name="Okagaki L.H."/>
            <person name="Nunes C.C."/>
            <person name="Sailsbery J."/>
            <person name="Clay B."/>
            <person name="Brown D."/>
            <person name="John T."/>
            <person name="Oh Y."/>
            <person name="Young N."/>
            <person name="Fitzgerald M."/>
            <person name="Haas B.J."/>
            <person name="Zeng Q."/>
            <person name="Young S."/>
            <person name="Adiconis X."/>
            <person name="Fan L."/>
            <person name="Levin J.Z."/>
            <person name="Mitchell T.K."/>
            <person name="Okubara P.A."/>
            <person name="Farman M.L."/>
            <person name="Kohn L.M."/>
            <person name="Birren B."/>
            <person name="Ma L.-J."/>
            <person name="Dean R.A."/>
        </authorList>
    </citation>
    <scope>NUCLEOTIDE SEQUENCE</scope>
    <source>
        <strain evidence="8">R3-111a-1</strain>
    </source>
</reference>
<name>J3P986_GAET3</name>
<dbReference type="EMBL" id="GL385399">
    <property type="protein sequence ID" value="EJT73222.1"/>
    <property type="molecule type" value="Genomic_DNA"/>
</dbReference>
<feature type="compositionally biased region" description="Basic and acidic residues" evidence="6">
    <location>
        <begin position="438"/>
        <end position="457"/>
    </location>
</feature>
<feature type="compositionally biased region" description="Acidic residues" evidence="6">
    <location>
        <begin position="50"/>
        <end position="62"/>
    </location>
</feature>
<feature type="region of interest" description="Disordered" evidence="6">
    <location>
        <begin position="296"/>
        <end position="353"/>
    </location>
</feature>
<feature type="region of interest" description="Disordered" evidence="6">
    <location>
        <begin position="252"/>
        <end position="278"/>
    </location>
</feature>
<gene>
    <name evidence="8" type="primary">20350527</name>
    <name evidence="7" type="ORF">GGTG_10069</name>
</gene>
<evidence type="ECO:0000313" key="8">
    <source>
        <dbReference type="EnsemblFungi" id="EJT73222"/>
    </source>
</evidence>
<dbReference type="HOGENOM" id="CLU_043194_1_1_1"/>
<dbReference type="AlphaFoldDB" id="J3P986"/>
<dbReference type="GeneID" id="20350527"/>
<feature type="compositionally biased region" description="Basic residues" evidence="6">
    <location>
        <begin position="189"/>
        <end position="198"/>
    </location>
</feature>
<feature type="compositionally biased region" description="Basic residues" evidence="6">
    <location>
        <begin position="1"/>
        <end position="11"/>
    </location>
</feature>
<feature type="compositionally biased region" description="Basic and acidic residues" evidence="6">
    <location>
        <begin position="337"/>
        <end position="353"/>
    </location>
</feature>
<evidence type="ECO:0000256" key="3">
    <source>
        <dbReference type="ARBA" id="ARBA00022737"/>
    </source>
</evidence>
<evidence type="ECO:0000256" key="4">
    <source>
        <dbReference type="ARBA" id="ARBA00023043"/>
    </source>
</evidence>
<dbReference type="eggNOG" id="ENOG502RZ7A">
    <property type="taxonomic scope" value="Eukaryota"/>
</dbReference>
<reference evidence="7" key="2">
    <citation type="submission" date="2010-07" db="EMBL/GenBank/DDBJ databases">
        <authorList>
            <consortium name="The Broad Institute Genome Sequencing Platform"/>
            <consortium name="Broad Institute Genome Sequencing Center for Infectious Disease"/>
            <person name="Ma L.-J."/>
            <person name="Dead R."/>
            <person name="Young S."/>
            <person name="Zeng Q."/>
            <person name="Koehrsen M."/>
            <person name="Alvarado L."/>
            <person name="Berlin A."/>
            <person name="Chapman S.B."/>
            <person name="Chen Z."/>
            <person name="Freedman E."/>
            <person name="Gellesch M."/>
            <person name="Goldberg J."/>
            <person name="Griggs A."/>
            <person name="Gujja S."/>
            <person name="Heilman E.R."/>
            <person name="Heiman D."/>
            <person name="Hepburn T."/>
            <person name="Howarth C."/>
            <person name="Jen D."/>
            <person name="Larson L."/>
            <person name="Mehta T."/>
            <person name="Neiman D."/>
            <person name="Pearson M."/>
            <person name="Roberts A."/>
            <person name="Saif S."/>
            <person name="Shea T."/>
            <person name="Shenoy N."/>
            <person name="Sisk P."/>
            <person name="Stolte C."/>
            <person name="Sykes S."/>
            <person name="Walk T."/>
            <person name="White J."/>
            <person name="Yandava C."/>
            <person name="Haas B."/>
            <person name="Nusbaum C."/>
            <person name="Birren B."/>
        </authorList>
    </citation>
    <scope>NUCLEOTIDE SEQUENCE</scope>
    <source>
        <strain evidence="7">R3-111a-1</strain>
    </source>
</reference>
<reference evidence="9" key="1">
    <citation type="submission" date="2010-07" db="EMBL/GenBank/DDBJ databases">
        <title>The genome sequence of Gaeumannomyces graminis var. tritici strain R3-111a-1.</title>
        <authorList>
            <consortium name="The Broad Institute Genome Sequencing Platform"/>
            <person name="Ma L.-J."/>
            <person name="Dead R."/>
            <person name="Young S."/>
            <person name="Zeng Q."/>
            <person name="Koehrsen M."/>
            <person name="Alvarado L."/>
            <person name="Berlin A."/>
            <person name="Chapman S.B."/>
            <person name="Chen Z."/>
            <person name="Freedman E."/>
            <person name="Gellesch M."/>
            <person name="Goldberg J."/>
            <person name="Griggs A."/>
            <person name="Gujja S."/>
            <person name="Heilman E.R."/>
            <person name="Heiman D."/>
            <person name="Hepburn T."/>
            <person name="Howarth C."/>
            <person name="Jen D."/>
            <person name="Larson L."/>
            <person name="Mehta T."/>
            <person name="Neiman D."/>
            <person name="Pearson M."/>
            <person name="Roberts A."/>
            <person name="Saif S."/>
            <person name="Shea T."/>
            <person name="Shenoy N."/>
            <person name="Sisk P."/>
            <person name="Stolte C."/>
            <person name="Sykes S."/>
            <person name="Walk T."/>
            <person name="White J."/>
            <person name="Yandava C."/>
            <person name="Haas B."/>
            <person name="Nusbaum C."/>
            <person name="Birren B."/>
        </authorList>
    </citation>
    <scope>NUCLEOTIDE SEQUENCE [LARGE SCALE GENOMIC DNA]</scope>
    <source>
        <strain evidence="9">R3-111a-1</strain>
    </source>
</reference>
<dbReference type="VEuPathDB" id="FungiDB:GGTG_10069"/>
<dbReference type="PANTHER" id="PTHR15263">
    <property type="entry name" value="I-KAPPA-B-LIKE PROTEIN IKBL"/>
    <property type="match status" value="1"/>
</dbReference>
<feature type="compositionally biased region" description="Basic and acidic residues" evidence="6">
    <location>
        <begin position="97"/>
        <end position="123"/>
    </location>
</feature>
<dbReference type="RefSeq" id="XP_009226196.1">
    <property type="nucleotide sequence ID" value="XM_009227932.1"/>
</dbReference>
<dbReference type="PANTHER" id="PTHR15263:SF1">
    <property type="entry name" value="NF-KAPPA-B INHIBITOR-LIKE PROTEIN 1"/>
    <property type="match status" value="1"/>
</dbReference>
<comment type="subcellular location">
    <subcellularLocation>
        <location evidence="1">Nucleus</location>
    </subcellularLocation>
</comment>
<feature type="compositionally biased region" description="Low complexity" evidence="6">
    <location>
        <begin position="76"/>
        <end position="86"/>
    </location>
</feature>
<reference evidence="8" key="5">
    <citation type="submission" date="2018-04" db="UniProtKB">
        <authorList>
            <consortium name="EnsemblFungi"/>
        </authorList>
    </citation>
    <scope>IDENTIFICATION</scope>
    <source>
        <strain evidence="8">R3-111a-1</strain>
    </source>
</reference>
<protein>
    <submittedName>
        <fullName evidence="7 8">Uncharacterized protein</fullName>
    </submittedName>
</protein>
<feature type="compositionally biased region" description="Basic and acidic residues" evidence="6">
    <location>
        <begin position="179"/>
        <end position="188"/>
    </location>
</feature>
<dbReference type="EnsemblFungi" id="EJT73222">
    <property type="protein sequence ID" value="EJT73222"/>
    <property type="gene ID" value="GGTG_10069"/>
</dbReference>
<dbReference type="GO" id="GO:0005634">
    <property type="term" value="C:nucleus"/>
    <property type="evidence" value="ECO:0007669"/>
    <property type="project" value="UniProtKB-SubCell"/>
</dbReference>
<feature type="compositionally biased region" description="Basic and acidic residues" evidence="6">
    <location>
        <begin position="296"/>
        <end position="319"/>
    </location>
</feature>
<dbReference type="OrthoDB" id="412109at2759"/>
<feature type="compositionally biased region" description="Basic residues" evidence="6">
    <location>
        <begin position="136"/>
        <end position="146"/>
    </location>
</feature>
<keyword evidence="3" id="KW-0677">Repeat</keyword>
<evidence type="ECO:0000256" key="2">
    <source>
        <dbReference type="ARBA" id="ARBA00022553"/>
    </source>
</evidence>
<keyword evidence="4" id="KW-0040">ANK repeat</keyword>
<feature type="region of interest" description="Disordered" evidence="6">
    <location>
        <begin position="1"/>
        <end position="233"/>
    </location>
</feature>
<evidence type="ECO:0000313" key="9">
    <source>
        <dbReference type="Proteomes" id="UP000006039"/>
    </source>
</evidence>
<feature type="region of interest" description="Disordered" evidence="6">
    <location>
        <begin position="419"/>
        <end position="457"/>
    </location>
</feature>
<evidence type="ECO:0000256" key="6">
    <source>
        <dbReference type="SAM" id="MobiDB-lite"/>
    </source>
</evidence>
<sequence>MDGHRPSRRAHILSSINPLREPDQTVSSHQQDPRPSPPPARESQRRAEPADEADDDDDDDDGYGPADPETRRPKAEPAAAAAADGAYSSSKPTKFRFKAEKRSSRRQRAGDDAEGGRAGRHERDEDERLDSDSHPRSSRHHRRHRHRDEDDADRDCDRDRDDGHHHHHSSSTTHRRSRRHEDGHDKVRSSKRRRRGHKGRAEQQQQQEEQEPEDPFAPPPLDADAAFRESLFDAMADDEGAAYWEGVYGQPIHTYRVPPSNGSGGGSGGGGGELEQMTADEYADYVRRRMWEKTHPGLVEARDRRERERAERARARAREDEDEDEDEVRARRRRERRLADEMDRSLRRGQERRRLSAWAGRWRRYVDAWAAGGGGSAFPADAAAVPVADVWPVESGKRADIAEAAVREFFAQCADAAAAAAAEEEEETEGGGGGGSKADPRSRLKDERVRWHPDKVQQRLGGRVDEALMRDVTTVFQIVDKLWAEARGSRP</sequence>
<reference evidence="7" key="3">
    <citation type="submission" date="2010-09" db="EMBL/GenBank/DDBJ databases">
        <title>Annotation of Gaeumannomyces graminis var. tritici R3-111a-1.</title>
        <authorList>
            <consortium name="The Broad Institute Genome Sequencing Platform"/>
            <person name="Ma L.-J."/>
            <person name="Dead R."/>
            <person name="Young S.K."/>
            <person name="Zeng Q."/>
            <person name="Gargeya S."/>
            <person name="Fitzgerald M."/>
            <person name="Haas B."/>
            <person name="Abouelleil A."/>
            <person name="Alvarado L."/>
            <person name="Arachchi H.M."/>
            <person name="Berlin A."/>
            <person name="Brown A."/>
            <person name="Chapman S.B."/>
            <person name="Chen Z."/>
            <person name="Dunbar C."/>
            <person name="Freedman E."/>
            <person name="Gearin G."/>
            <person name="Gellesch M."/>
            <person name="Goldberg J."/>
            <person name="Griggs A."/>
            <person name="Gujja S."/>
            <person name="Heiman D."/>
            <person name="Howarth C."/>
            <person name="Larson L."/>
            <person name="Lui A."/>
            <person name="MacDonald P.J.P."/>
            <person name="Mehta T."/>
            <person name="Montmayeur A."/>
            <person name="Murphy C."/>
            <person name="Neiman D."/>
            <person name="Pearson M."/>
            <person name="Priest M."/>
            <person name="Roberts A."/>
            <person name="Saif S."/>
            <person name="Shea T."/>
            <person name="Shenoy N."/>
            <person name="Sisk P."/>
            <person name="Stolte C."/>
            <person name="Sykes S."/>
            <person name="Yandava C."/>
            <person name="Wortman J."/>
            <person name="Nusbaum C."/>
            <person name="Birren B."/>
        </authorList>
    </citation>
    <scope>NUCLEOTIDE SEQUENCE</scope>
    <source>
        <strain evidence="7">R3-111a-1</strain>
    </source>
</reference>
<keyword evidence="5" id="KW-0539">Nucleus</keyword>
<evidence type="ECO:0000313" key="7">
    <source>
        <dbReference type="EMBL" id="EJT73222.1"/>
    </source>
</evidence>
<keyword evidence="9" id="KW-1185">Reference proteome</keyword>
<keyword evidence="2" id="KW-0597">Phosphoprotein</keyword>
<evidence type="ECO:0000256" key="5">
    <source>
        <dbReference type="ARBA" id="ARBA00023242"/>
    </source>
</evidence>
<evidence type="ECO:0000256" key="1">
    <source>
        <dbReference type="ARBA" id="ARBA00004123"/>
    </source>
</evidence>
<dbReference type="GO" id="GO:0043124">
    <property type="term" value="P:negative regulation of canonical NF-kappaB signal transduction"/>
    <property type="evidence" value="ECO:0007669"/>
    <property type="project" value="InterPro"/>
</dbReference>